<gene>
    <name evidence="1" type="ORF">HNR59_002852</name>
</gene>
<protein>
    <submittedName>
        <fullName evidence="1">Uncharacterized protein</fullName>
    </submittedName>
</protein>
<dbReference type="Proteomes" id="UP000533306">
    <property type="component" value="Unassembled WGS sequence"/>
</dbReference>
<organism evidence="1 2">
    <name type="scientific">Aquamicrobium lusatiense</name>
    <dbReference type="NCBI Taxonomy" id="89772"/>
    <lineage>
        <taxon>Bacteria</taxon>
        <taxon>Pseudomonadati</taxon>
        <taxon>Pseudomonadota</taxon>
        <taxon>Alphaproteobacteria</taxon>
        <taxon>Hyphomicrobiales</taxon>
        <taxon>Phyllobacteriaceae</taxon>
        <taxon>Aquamicrobium</taxon>
    </lineage>
</organism>
<name>A0A7W9S5R1_9HYPH</name>
<dbReference type="RefSeq" id="WP_183831670.1">
    <property type="nucleotide sequence ID" value="NZ_JACHEU010000002.1"/>
</dbReference>
<dbReference type="EMBL" id="JACHEU010000002">
    <property type="protein sequence ID" value="MBB6013463.1"/>
    <property type="molecule type" value="Genomic_DNA"/>
</dbReference>
<evidence type="ECO:0000313" key="2">
    <source>
        <dbReference type="Proteomes" id="UP000533306"/>
    </source>
</evidence>
<accession>A0A7W9S5R1</accession>
<keyword evidence="2" id="KW-1185">Reference proteome</keyword>
<dbReference type="AlphaFoldDB" id="A0A7W9S5R1"/>
<comment type="caution">
    <text evidence="1">The sequence shown here is derived from an EMBL/GenBank/DDBJ whole genome shotgun (WGS) entry which is preliminary data.</text>
</comment>
<evidence type="ECO:0000313" key="1">
    <source>
        <dbReference type="EMBL" id="MBB6013463.1"/>
    </source>
</evidence>
<sequence>MDPELEVRLYGRHEDGGFETLIAYTAKYFDGNIPIPGDTIVTCPGSVALVSYRVIDRYFITDGFFDRGWALLVERVAKAPDLAELGRQWVEDTKFFNELQDEDPNQWKGGWISPEKLDRSNRDPAYWTFERKELLRQEREARVAAMSAGEKAQEKNE</sequence>
<reference evidence="1 2" key="1">
    <citation type="submission" date="2020-08" db="EMBL/GenBank/DDBJ databases">
        <title>Genomic Encyclopedia of Type Strains, Phase IV (KMG-IV): sequencing the most valuable type-strain genomes for metagenomic binning, comparative biology and taxonomic classification.</title>
        <authorList>
            <person name="Goeker M."/>
        </authorList>
    </citation>
    <scope>NUCLEOTIDE SEQUENCE [LARGE SCALE GENOMIC DNA]</scope>
    <source>
        <strain evidence="1 2">DSM 11099</strain>
    </source>
</reference>
<proteinExistence type="predicted"/>